<name>A0ABW9AG09_9BURK</name>
<feature type="domain" description="FAD-dependent urate hydroxylase HpyO/Asp monooxygenase CreE-like FAD/NAD(P)-binding" evidence="1">
    <location>
        <begin position="24"/>
        <end position="181"/>
    </location>
</feature>
<evidence type="ECO:0000313" key="2">
    <source>
        <dbReference type="EMBL" id="MFL9926825.1"/>
    </source>
</evidence>
<dbReference type="SUPFAM" id="SSF51905">
    <property type="entry name" value="FAD/NAD(P)-binding domain"/>
    <property type="match status" value="1"/>
</dbReference>
<dbReference type="PANTHER" id="PTHR40254">
    <property type="entry name" value="BLR0577 PROTEIN"/>
    <property type="match status" value="1"/>
</dbReference>
<dbReference type="InterPro" id="IPR052189">
    <property type="entry name" value="L-asp_N-monooxygenase_NS-form"/>
</dbReference>
<dbReference type="RefSeq" id="WP_408160045.1">
    <property type="nucleotide sequence ID" value="NZ_JAQQFM010000010.1"/>
</dbReference>
<dbReference type="Proteomes" id="UP001629246">
    <property type="component" value="Unassembled WGS sequence"/>
</dbReference>
<proteinExistence type="predicted"/>
<accession>A0ABW9AG09</accession>
<dbReference type="Gene3D" id="3.50.50.60">
    <property type="entry name" value="FAD/NAD(P)-binding domain"/>
    <property type="match status" value="1"/>
</dbReference>
<evidence type="ECO:0000259" key="1">
    <source>
        <dbReference type="Pfam" id="PF13454"/>
    </source>
</evidence>
<dbReference type="InterPro" id="IPR038732">
    <property type="entry name" value="HpyO/CreE_NAD-binding"/>
</dbReference>
<dbReference type="Pfam" id="PF13454">
    <property type="entry name" value="NAD_binding_9"/>
    <property type="match status" value="1"/>
</dbReference>
<gene>
    <name evidence="2" type="ORF">PQR62_21320</name>
</gene>
<comment type="caution">
    <text evidence="2">The sequence shown here is derived from an EMBL/GenBank/DDBJ whole genome shotgun (WGS) entry which is preliminary data.</text>
</comment>
<dbReference type="EMBL" id="JAQQFM010000010">
    <property type="protein sequence ID" value="MFL9926825.1"/>
    <property type="molecule type" value="Genomic_DNA"/>
</dbReference>
<dbReference type="InterPro" id="IPR036188">
    <property type="entry name" value="FAD/NAD-bd_sf"/>
</dbReference>
<sequence length="499" mass="53887">MIKTHIGIALQTDPQTNSAPARIVIVGGGFTGVAYAIHLLRLSTQPLAISIVEPAAELARGIAYGTDAPEHRINVPSDRMSLFGSHATHATEWFFEQGILPDAPSTDARGHHYVSRASYGLYVQDILRQTLAAAGARVQWRHLRDQVASIAATPEQGSRYQVRLAGGEWLPADIVVLAFGHATPALPCPVSSAALAHPGFFPNPWQPNAVSGVDADADVLLVGTGLTMADVFVSLLRGGHRGGITAISRRGLLSHAHGQFIDNIDFLEGQAAPQTARALLRLIRRRVQRDAPAMGWHPVLDSVRSQLHKLWQALPPEQRRRAVRRLLPFWEVHRFRAAPQVHGAVAAARDGGRLAVIKAGIGGIEVAQQRLLCTLQLREGSGAPVQQGERKQAFDAVILCTGPEKNIARNPLISSLLDAGLVRLDEVGIGLDVDARSRVLNAQGEVVEGLFAYGPMTRGTFGEMTGAPNITVHIEQLLRRHDPLSRTSSQDVREVLACE</sequence>
<evidence type="ECO:0000313" key="3">
    <source>
        <dbReference type="Proteomes" id="UP001629246"/>
    </source>
</evidence>
<reference evidence="2 3" key="1">
    <citation type="journal article" date="2024" name="Chem. Sci.">
        <title>Discovery of megapolipeptins by genome mining of a Burkholderiales bacteria collection.</title>
        <authorList>
            <person name="Paulo B.S."/>
            <person name="Recchia M.J.J."/>
            <person name="Lee S."/>
            <person name="Fergusson C.H."/>
            <person name="Romanowski S.B."/>
            <person name="Hernandez A."/>
            <person name="Krull N."/>
            <person name="Liu D.Y."/>
            <person name="Cavanagh H."/>
            <person name="Bos A."/>
            <person name="Gray C.A."/>
            <person name="Murphy B.T."/>
            <person name="Linington R.G."/>
            <person name="Eustaquio A.S."/>
        </authorList>
    </citation>
    <scope>NUCLEOTIDE SEQUENCE [LARGE SCALE GENOMIC DNA]</scope>
    <source>
        <strain evidence="2 3">RL21-008-BIB-A</strain>
    </source>
</reference>
<keyword evidence="3" id="KW-1185">Reference proteome</keyword>
<organism evidence="2 3">
    <name type="scientific">Herbaspirillum lusitanum</name>
    <dbReference type="NCBI Taxonomy" id="213312"/>
    <lineage>
        <taxon>Bacteria</taxon>
        <taxon>Pseudomonadati</taxon>
        <taxon>Pseudomonadota</taxon>
        <taxon>Betaproteobacteria</taxon>
        <taxon>Burkholderiales</taxon>
        <taxon>Oxalobacteraceae</taxon>
        <taxon>Herbaspirillum</taxon>
    </lineage>
</organism>
<dbReference type="PANTHER" id="PTHR40254:SF1">
    <property type="entry name" value="BLR0577 PROTEIN"/>
    <property type="match status" value="1"/>
</dbReference>
<protein>
    <submittedName>
        <fullName evidence="2">FAD/NAD(P)-binding protein</fullName>
    </submittedName>
</protein>